<dbReference type="GO" id="GO:0006950">
    <property type="term" value="P:response to stress"/>
    <property type="evidence" value="ECO:0007669"/>
    <property type="project" value="TreeGrafter"/>
</dbReference>
<dbReference type="InterPro" id="IPR036390">
    <property type="entry name" value="WH_DNA-bd_sf"/>
</dbReference>
<dbReference type="InterPro" id="IPR039422">
    <property type="entry name" value="MarR/SlyA-like"/>
</dbReference>
<keyword evidence="4" id="KW-1185">Reference proteome</keyword>
<protein>
    <submittedName>
        <fullName evidence="3">MarR family transcriptional regulator</fullName>
    </submittedName>
</protein>
<dbReference type="GO" id="GO:0003700">
    <property type="term" value="F:DNA-binding transcription factor activity"/>
    <property type="evidence" value="ECO:0007669"/>
    <property type="project" value="InterPro"/>
</dbReference>
<name>D9WAC5_9ACTN</name>
<dbReference type="InterPro" id="IPR036388">
    <property type="entry name" value="WH-like_DNA-bd_sf"/>
</dbReference>
<dbReference type="PANTHER" id="PTHR33164:SF94">
    <property type="entry name" value="TRANSCRIPTIONAL REGULATORY PROTEIN-RELATED"/>
    <property type="match status" value="1"/>
</dbReference>
<dbReference type="InterPro" id="IPR000835">
    <property type="entry name" value="HTH_MarR-typ"/>
</dbReference>
<reference evidence="3 4" key="1">
    <citation type="submission" date="2009-02" db="EMBL/GenBank/DDBJ databases">
        <title>Annotation of Streptomyces hygroscopicus strain ATCC 53653.</title>
        <authorList>
            <consortium name="The Broad Institute Genome Sequencing Platform"/>
            <consortium name="Broad Institute Microbial Sequencing Center"/>
            <person name="Fischbach M."/>
            <person name="Godfrey P."/>
            <person name="Ward D."/>
            <person name="Young S."/>
            <person name="Zeng Q."/>
            <person name="Koehrsen M."/>
            <person name="Alvarado L."/>
            <person name="Berlin A.M."/>
            <person name="Bochicchio J."/>
            <person name="Borenstein D."/>
            <person name="Chapman S.B."/>
            <person name="Chen Z."/>
            <person name="Engels R."/>
            <person name="Freedman E."/>
            <person name="Gellesch M."/>
            <person name="Goldberg J."/>
            <person name="Griggs A."/>
            <person name="Gujja S."/>
            <person name="Heilman E.R."/>
            <person name="Heiman D.I."/>
            <person name="Hepburn T.A."/>
            <person name="Howarth C."/>
            <person name="Jen D."/>
            <person name="Larson L."/>
            <person name="Lewis B."/>
            <person name="Mehta T."/>
            <person name="Park D."/>
            <person name="Pearson M."/>
            <person name="Richards J."/>
            <person name="Roberts A."/>
            <person name="Saif S."/>
            <person name="Shea T.D."/>
            <person name="Shenoy N."/>
            <person name="Sisk P."/>
            <person name="Stolte C."/>
            <person name="Sykes S.N."/>
            <person name="Thomson T."/>
            <person name="Walk T."/>
            <person name="White J."/>
            <person name="Yandava C."/>
            <person name="Straight P."/>
            <person name="Clardy J."/>
            <person name="Hung D."/>
            <person name="Kolter R."/>
            <person name="Mekalanos J."/>
            <person name="Walker S."/>
            <person name="Walsh C.T."/>
            <person name="Wieland-Brown L.C."/>
            <person name="Haas B."/>
            <person name="Nusbaum C."/>
            <person name="Birren B."/>
        </authorList>
    </citation>
    <scope>NUCLEOTIDE SEQUENCE [LARGE SCALE GENOMIC DNA]</scope>
    <source>
        <strain evidence="3 4">ATCC 53653</strain>
    </source>
</reference>
<dbReference type="PROSITE" id="PS50995">
    <property type="entry name" value="HTH_MARR_2"/>
    <property type="match status" value="1"/>
</dbReference>
<evidence type="ECO:0000259" key="2">
    <source>
        <dbReference type="PROSITE" id="PS50995"/>
    </source>
</evidence>
<dbReference type="PRINTS" id="PR00598">
    <property type="entry name" value="HTHMARR"/>
</dbReference>
<dbReference type="STRING" id="457427.SSOG_04635"/>
<evidence type="ECO:0000256" key="1">
    <source>
        <dbReference type="SAM" id="MobiDB-lite"/>
    </source>
</evidence>
<dbReference type="OrthoDB" id="3573114at2"/>
<dbReference type="RefSeq" id="WP_009716726.1">
    <property type="nucleotide sequence ID" value="NZ_GG657754.1"/>
</dbReference>
<organism evidence="3 4">
    <name type="scientific">Streptomyces himastatinicus ATCC 53653</name>
    <dbReference type="NCBI Taxonomy" id="457427"/>
    <lineage>
        <taxon>Bacteria</taxon>
        <taxon>Bacillati</taxon>
        <taxon>Actinomycetota</taxon>
        <taxon>Actinomycetes</taxon>
        <taxon>Kitasatosporales</taxon>
        <taxon>Streptomycetaceae</taxon>
        <taxon>Streptomyces</taxon>
        <taxon>Streptomyces violaceusniger group</taxon>
    </lineage>
</organism>
<dbReference type="PANTHER" id="PTHR33164">
    <property type="entry name" value="TRANSCRIPTIONAL REGULATOR, MARR FAMILY"/>
    <property type="match status" value="1"/>
</dbReference>
<dbReference type="Gene3D" id="1.10.10.10">
    <property type="entry name" value="Winged helix-like DNA-binding domain superfamily/Winged helix DNA-binding domain"/>
    <property type="match status" value="1"/>
</dbReference>
<dbReference type="HOGENOM" id="CLU_083287_22_1_11"/>
<dbReference type="AlphaFoldDB" id="D9WAC5"/>
<evidence type="ECO:0000313" key="4">
    <source>
        <dbReference type="Proteomes" id="UP000003963"/>
    </source>
</evidence>
<proteinExistence type="predicted"/>
<gene>
    <name evidence="3" type="ORF">SSOG_04635</name>
</gene>
<dbReference type="SMART" id="SM00347">
    <property type="entry name" value="HTH_MARR"/>
    <property type="match status" value="1"/>
</dbReference>
<dbReference type="Proteomes" id="UP000003963">
    <property type="component" value="Unassembled WGS sequence"/>
</dbReference>
<dbReference type="SUPFAM" id="SSF46785">
    <property type="entry name" value="Winged helix' DNA-binding domain"/>
    <property type="match status" value="1"/>
</dbReference>
<feature type="domain" description="HTH marR-type" evidence="2">
    <location>
        <begin position="27"/>
        <end position="161"/>
    </location>
</feature>
<evidence type="ECO:0000313" key="3">
    <source>
        <dbReference type="EMBL" id="EFL24921.1"/>
    </source>
</evidence>
<sequence>MARRPLASDVVPQASAAPEAGISESDAEAMVTAVLTASRLLVAVSARSLAAVEESLTLPQFRMLVVLDAGGPLSLSGLAGELGVQPSTAMRMIDRLVTTGVVERGVSAEDRRTSMISLTRAGRRIVAEVTERRRREIAGIVDVMPAGQRRHLIEALQAFAEAGGEPTVETASPQAHAAW</sequence>
<feature type="region of interest" description="Disordered" evidence="1">
    <location>
        <begin position="1"/>
        <end position="21"/>
    </location>
</feature>
<dbReference type="EMBL" id="GG657754">
    <property type="protein sequence ID" value="EFL24921.1"/>
    <property type="molecule type" value="Genomic_DNA"/>
</dbReference>
<accession>D9WAC5</accession>
<dbReference type="Pfam" id="PF01047">
    <property type="entry name" value="MarR"/>
    <property type="match status" value="1"/>
</dbReference>